<gene>
    <name evidence="1" type="ORF">WKI67_03935</name>
</gene>
<evidence type="ECO:0000313" key="1">
    <source>
        <dbReference type="EMBL" id="MEJ8632563.1"/>
    </source>
</evidence>
<protein>
    <submittedName>
        <fullName evidence="1">Uncharacterized protein</fullName>
    </submittedName>
</protein>
<dbReference type="Proteomes" id="UP001377168">
    <property type="component" value="Unassembled WGS sequence"/>
</dbReference>
<dbReference type="EMBL" id="JBBKAJ010000022">
    <property type="protein sequence ID" value="MEJ8632563.1"/>
    <property type="molecule type" value="Genomic_DNA"/>
</dbReference>
<reference evidence="1" key="1">
    <citation type="submission" date="2024-03" db="EMBL/GenBank/DDBJ databases">
        <title>Novel Streptomyces species of biotechnological and ecological value are a feature of Machair soil.</title>
        <authorList>
            <person name="Prole J.R."/>
            <person name="Goodfellow M."/>
            <person name="Allenby N."/>
            <person name="Ward A.C."/>
        </authorList>
    </citation>
    <scope>NUCLEOTIDE SEQUENCE</scope>
    <source>
        <strain evidence="1">MS2.AVA.5</strain>
    </source>
</reference>
<evidence type="ECO:0000313" key="2">
    <source>
        <dbReference type="Proteomes" id="UP001377168"/>
    </source>
</evidence>
<organism evidence="1 2">
    <name type="scientific">Streptomyces achmelvichensis</name>
    <dbReference type="NCBI Taxonomy" id="3134111"/>
    <lineage>
        <taxon>Bacteria</taxon>
        <taxon>Bacillati</taxon>
        <taxon>Actinomycetota</taxon>
        <taxon>Actinomycetes</taxon>
        <taxon>Kitasatosporales</taxon>
        <taxon>Streptomycetaceae</taxon>
        <taxon>Streptomyces</taxon>
    </lineage>
</organism>
<sequence length="40" mass="4029">MTETVDCIMIGTGLAGLPALELGQSGTPGAEARGLVVHFD</sequence>
<name>A0ACC6PMH4_9ACTN</name>
<proteinExistence type="predicted"/>
<comment type="caution">
    <text evidence="1">The sequence shown here is derived from an EMBL/GenBank/DDBJ whole genome shotgun (WGS) entry which is preliminary data.</text>
</comment>
<keyword evidence="2" id="KW-1185">Reference proteome</keyword>
<accession>A0ACC6PMH4</accession>